<feature type="compositionally biased region" description="Polar residues" evidence="1">
    <location>
        <begin position="65"/>
        <end position="81"/>
    </location>
</feature>
<dbReference type="OrthoDB" id="1289445at2759"/>
<name>A0A5A7QXN1_STRAF</name>
<feature type="region of interest" description="Disordered" evidence="1">
    <location>
        <begin position="54"/>
        <end position="86"/>
    </location>
</feature>
<evidence type="ECO:0000313" key="2">
    <source>
        <dbReference type="EMBL" id="GER50183.1"/>
    </source>
</evidence>
<feature type="region of interest" description="Disordered" evidence="1">
    <location>
        <begin position="201"/>
        <end position="228"/>
    </location>
</feature>
<sequence>TARYTFLPSSLNLQISAQIHTRKMSEQEFQDEDTICRSMHHLSTAASLHHLHQPTAAAASESPEVYTTTKRQYPLSPSSFQEPLPKRANLHYPSSPSTADGRDLSGFTRLPLPHPFPAAAASLPPLRRTVSEPIRAADVINSSAPRAFPTCPGPVSSQPQEYPNLNPILQDSLQLPIAAPVIHRTVSDPITLSNHQVVATGSTPPHCHRPPLARNAQRSPSCDESPNTKRLRRMKERLKEMSQWWNQVVHEDEGEDDESENDFIENTQKEEAKDDEVGNPSNEAVWVEKNGECLVLHFKCPCGTVYQILLSGNNCYYKLTSF</sequence>
<comment type="caution">
    <text evidence="2">The sequence shown here is derived from an EMBL/GenBank/DDBJ whole genome shotgun (WGS) entry which is preliminary data.</text>
</comment>
<protein>
    <submittedName>
        <fullName evidence="2">U2 snRNP auxilliary factor</fullName>
    </submittedName>
</protein>
<dbReference type="EMBL" id="BKCP01009148">
    <property type="protein sequence ID" value="GER50183.1"/>
    <property type="molecule type" value="Genomic_DNA"/>
</dbReference>
<evidence type="ECO:0000256" key="1">
    <source>
        <dbReference type="SAM" id="MobiDB-lite"/>
    </source>
</evidence>
<feature type="non-terminal residue" evidence="2">
    <location>
        <position position="1"/>
    </location>
</feature>
<feature type="compositionally biased region" description="Polar residues" evidence="1">
    <location>
        <begin position="216"/>
        <end position="225"/>
    </location>
</feature>
<reference evidence="3" key="1">
    <citation type="journal article" date="2019" name="Curr. Biol.">
        <title>Genome Sequence of Striga asiatica Provides Insight into the Evolution of Plant Parasitism.</title>
        <authorList>
            <person name="Yoshida S."/>
            <person name="Kim S."/>
            <person name="Wafula E.K."/>
            <person name="Tanskanen J."/>
            <person name="Kim Y.M."/>
            <person name="Honaas L."/>
            <person name="Yang Z."/>
            <person name="Spallek T."/>
            <person name="Conn C.E."/>
            <person name="Ichihashi Y."/>
            <person name="Cheong K."/>
            <person name="Cui S."/>
            <person name="Der J.P."/>
            <person name="Gundlach H."/>
            <person name="Jiao Y."/>
            <person name="Hori C."/>
            <person name="Ishida J.K."/>
            <person name="Kasahara H."/>
            <person name="Kiba T."/>
            <person name="Kim M.S."/>
            <person name="Koo N."/>
            <person name="Laohavisit A."/>
            <person name="Lee Y.H."/>
            <person name="Lumba S."/>
            <person name="McCourt P."/>
            <person name="Mortimer J.C."/>
            <person name="Mutuku J.M."/>
            <person name="Nomura T."/>
            <person name="Sasaki-Sekimoto Y."/>
            <person name="Seto Y."/>
            <person name="Wang Y."/>
            <person name="Wakatake T."/>
            <person name="Sakakibara H."/>
            <person name="Demura T."/>
            <person name="Yamaguchi S."/>
            <person name="Yoneyama K."/>
            <person name="Manabe R.I."/>
            <person name="Nelson D.C."/>
            <person name="Schulman A.H."/>
            <person name="Timko M.P."/>
            <person name="dePamphilis C.W."/>
            <person name="Choi D."/>
            <person name="Shirasu K."/>
        </authorList>
    </citation>
    <scope>NUCLEOTIDE SEQUENCE [LARGE SCALE GENOMIC DNA]</scope>
    <source>
        <strain evidence="3">cv. UVA1</strain>
    </source>
</reference>
<keyword evidence="3" id="KW-1185">Reference proteome</keyword>
<dbReference type="Proteomes" id="UP000325081">
    <property type="component" value="Unassembled WGS sequence"/>
</dbReference>
<evidence type="ECO:0000313" key="3">
    <source>
        <dbReference type="Proteomes" id="UP000325081"/>
    </source>
</evidence>
<dbReference type="AlphaFoldDB" id="A0A5A7QXN1"/>
<proteinExistence type="predicted"/>
<gene>
    <name evidence="2" type="ORF">STAS_27475</name>
</gene>
<accession>A0A5A7QXN1</accession>
<organism evidence="2 3">
    <name type="scientific">Striga asiatica</name>
    <name type="common">Asiatic witchweed</name>
    <name type="synonym">Buchnera asiatica</name>
    <dbReference type="NCBI Taxonomy" id="4170"/>
    <lineage>
        <taxon>Eukaryota</taxon>
        <taxon>Viridiplantae</taxon>
        <taxon>Streptophyta</taxon>
        <taxon>Embryophyta</taxon>
        <taxon>Tracheophyta</taxon>
        <taxon>Spermatophyta</taxon>
        <taxon>Magnoliopsida</taxon>
        <taxon>eudicotyledons</taxon>
        <taxon>Gunneridae</taxon>
        <taxon>Pentapetalae</taxon>
        <taxon>asterids</taxon>
        <taxon>lamiids</taxon>
        <taxon>Lamiales</taxon>
        <taxon>Orobanchaceae</taxon>
        <taxon>Buchnereae</taxon>
        <taxon>Striga</taxon>
    </lineage>
</organism>